<dbReference type="InterPro" id="IPR036770">
    <property type="entry name" value="Ankyrin_rpt-contain_sf"/>
</dbReference>
<dbReference type="Pfam" id="PF12796">
    <property type="entry name" value="Ank_2"/>
    <property type="match status" value="1"/>
</dbReference>
<evidence type="ECO:0000256" key="5">
    <source>
        <dbReference type="SAM" id="MobiDB-lite"/>
    </source>
</evidence>
<dbReference type="SUPFAM" id="SSF48452">
    <property type="entry name" value="TPR-like"/>
    <property type="match status" value="1"/>
</dbReference>
<evidence type="ECO:0000256" key="4">
    <source>
        <dbReference type="SAM" id="Coils"/>
    </source>
</evidence>
<dbReference type="PROSITE" id="PS50297">
    <property type="entry name" value="ANK_REP_REGION"/>
    <property type="match status" value="1"/>
</dbReference>
<evidence type="ECO:0000256" key="3">
    <source>
        <dbReference type="PROSITE-ProRule" id="PRU00023"/>
    </source>
</evidence>
<sequence>MPRVLLLGPTLSGKRSQCDLLVKAFPGVKVVDVEDIREGKVKKEELGEGCFCVDGEGKGGHLKVVDWDFFDTIILLKVPEEILTQRWHESMKELDPNHSSVASPHLTTKINSFHLNLKGHLDSYDHSGSIFVDVNGHGASENVFEFVKAFVVAGESLKKEEYDDAFKLYGEAAQLAAHLGQSDGVASACSGQGVALMGAHKLKKALVMMDHALELNPDSFSIQQYHKRSKQLIRERLEEKKRAKHNEEERAKHEEKERIFMEREKEKQEWLGPLREELELRKQQQFKVAKVHADSLKLSNDFMHYSLLDKQRLRKQYNAYTTDMTKGQVLAMMVRKVAPAVVLRATETAMAQRLMAHQAKILKKKKEKEELEKYLRKKRRETQKTQRFSVYQSKRNRKLRHVIESAENTIEACKQGMPLDILKELVNEEVASIRSAMKTPMRVKKTQDNNNQEEREREREREKGHVDKVSYNDVFNVLATRTNAMVVESMHPYNKGTCHIVEFTPAAGMGEGGQGGGDGDDEGVTFDGKHGLAICFHNYCDIKSGHAEIRFFSDKSCQYPVGDDVYHHDNLPTMDNPLFINTKSVVMMFKSRHFDDSHVHFSSWGWKMCIVKARSKTQFEEITLKGAVDAAIFKRVICGTTKAVSNCFISACFGGNVESLEYLLQLGEEFCFDVNERDMLTGNTLLHVAASCGREEVAQFLINNGALRDVQNLQLETPLHVATRCGYTHIVRLLIFEDEVVASHLDKEKRLVFSPEHHRKKGGMSKKKLRETKRRGKYVDTLRKAMLSARNHKGRTPHSIAGIGHEWGDELDGVGGPAVSSRPSTGGRRRPKSAMVNSDKLLIMLNEERKEFTPKKGFFMGRPVTAPTFLVRQMTLAAARKSARASARASEKRASARASARSPSRRQGGSKYSRGTNAGGGGGKARPSTAGGRAIRRTLREQIVEEGDDEGGEGRGKVRPTLIAWHKDEGEKKGSSRPKTAGARMTKVV</sequence>
<feature type="region of interest" description="Disordered" evidence="5">
    <location>
        <begin position="813"/>
        <end position="835"/>
    </location>
</feature>
<keyword evidence="2 3" id="KW-0040">ANK repeat</keyword>
<feature type="compositionally biased region" description="Basic and acidic residues" evidence="5">
    <location>
        <begin position="965"/>
        <end position="974"/>
    </location>
</feature>
<dbReference type="SMART" id="SM00248">
    <property type="entry name" value="ANK"/>
    <property type="match status" value="3"/>
</dbReference>
<dbReference type="OrthoDB" id="426293at2759"/>
<feature type="coiled-coil region" evidence="4">
    <location>
        <begin position="230"/>
        <end position="264"/>
    </location>
</feature>
<dbReference type="InterPro" id="IPR027417">
    <property type="entry name" value="P-loop_NTPase"/>
</dbReference>
<dbReference type="PANTHER" id="PTHR24178:SF9">
    <property type="entry name" value="ANK_REP_REGION DOMAIN-CONTAINING PROTEIN"/>
    <property type="match status" value="1"/>
</dbReference>
<dbReference type="SUPFAM" id="SSF48403">
    <property type="entry name" value="Ankyrin repeat"/>
    <property type="match status" value="1"/>
</dbReference>
<evidence type="ECO:0000256" key="1">
    <source>
        <dbReference type="ARBA" id="ARBA00022737"/>
    </source>
</evidence>
<proteinExistence type="predicted"/>
<evidence type="ECO:0000256" key="2">
    <source>
        <dbReference type="ARBA" id="ARBA00023043"/>
    </source>
</evidence>
<evidence type="ECO:0000313" key="7">
    <source>
        <dbReference type="Proteomes" id="UP001165122"/>
    </source>
</evidence>
<dbReference type="Gene3D" id="3.40.50.300">
    <property type="entry name" value="P-loop containing nucleotide triphosphate hydrolases"/>
    <property type="match status" value="1"/>
</dbReference>
<organism evidence="6 7">
    <name type="scientific">Triparma laevis f. longispina</name>
    <dbReference type="NCBI Taxonomy" id="1714387"/>
    <lineage>
        <taxon>Eukaryota</taxon>
        <taxon>Sar</taxon>
        <taxon>Stramenopiles</taxon>
        <taxon>Ochrophyta</taxon>
        <taxon>Bolidophyceae</taxon>
        <taxon>Parmales</taxon>
        <taxon>Triparmaceae</taxon>
        <taxon>Triparma</taxon>
    </lineage>
</organism>
<dbReference type="Proteomes" id="UP001165122">
    <property type="component" value="Unassembled WGS sequence"/>
</dbReference>
<reference evidence="7" key="1">
    <citation type="journal article" date="2023" name="Commun. Biol.">
        <title>Genome analysis of Parmales, the sister group of diatoms, reveals the evolutionary specialization of diatoms from phago-mixotrophs to photoautotrophs.</title>
        <authorList>
            <person name="Ban H."/>
            <person name="Sato S."/>
            <person name="Yoshikawa S."/>
            <person name="Yamada K."/>
            <person name="Nakamura Y."/>
            <person name="Ichinomiya M."/>
            <person name="Sato N."/>
            <person name="Blanc-Mathieu R."/>
            <person name="Endo H."/>
            <person name="Kuwata A."/>
            <person name="Ogata H."/>
        </authorList>
    </citation>
    <scope>NUCLEOTIDE SEQUENCE [LARGE SCALE GENOMIC DNA]</scope>
    <source>
        <strain evidence="7">NIES 3700</strain>
    </source>
</reference>
<feature type="region of interest" description="Disordered" evidence="5">
    <location>
        <begin position="882"/>
        <end position="989"/>
    </location>
</feature>
<accession>A0A9W7F810</accession>
<protein>
    <submittedName>
        <fullName evidence="6">Uncharacterized protein</fullName>
    </submittedName>
</protein>
<dbReference type="Gene3D" id="1.25.40.20">
    <property type="entry name" value="Ankyrin repeat-containing domain"/>
    <property type="match status" value="1"/>
</dbReference>
<keyword evidence="1" id="KW-0677">Repeat</keyword>
<gene>
    <name evidence="6" type="ORF">TrLO_g621</name>
</gene>
<dbReference type="Gene3D" id="1.25.40.10">
    <property type="entry name" value="Tetratricopeptide repeat domain"/>
    <property type="match status" value="1"/>
</dbReference>
<name>A0A9W7F810_9STRA</name>
<dbReference type="EMBL" id="BRXW01000103">
    <property type="protein sequence ID" value="GMI06714.1"/>
    <property type="molecule type" value="Genomic_DNA"/>
</dbReference>
<keyword evidence="4" id="KW-0175">Coiled coil</keyword>
<feature type="repeat" description="ANK" evidence="3">
    <location>
        <begin position="681"/>
        <end position="713"/>
    </location>
</feature>
<dbReference type="InterPro" id="IPR011990">
    <property type="entry name" value="TPR-like_helical_dom_sf"/>
</dbReference>
<feature type="coiled-coil region" evidence="4">
    <location>
        <begin position="354"/>
        <end position="384"/>
    </location>
</feature>
<keyword evidence="7" id="KW-1185">Reference proteome</keyword>
<dbReference type="PANTHER" id="PTHR24178">
    <property type="entry name" value="MOLTING PROTEIN MLT-4"/>
    <property type="match status" value="1"/>
</dbReference>
<comment type="caution">
    <text evidence="6">The sequence shown here is derived from an EMBL/GenBank/DDBJ whole genome shotgun (WGS) entry which is preliminary data.</text>
</comment>
<feature type="region of interest" description="Disordered" evidence="5">
    <location>
        <begin position="437"/>
        <end position="463"/>
    </location>
</feature>
<feature type="compositionally biased region" description="Low complexity" evidence="5">
    <location>
        <begin position="896"/>
        <end position="906"/>
    </location>
</feature>
<feature type="compositionally biased region" description="Basic and acidic residues" evidence="5">
    <location>
        <begin position="452"/>
        <end position="463"/>
    </location>
</feature>
<dbReference type="InterPro" id="IPR002110">
    <property type="entry name" value="Ankyrin_rpt"/>
</dbReference>
<dbReference type="PROSITE" id="PS50088">
    <property type="entry name" value="ANK_REPEAT"/>
    <property type="match status" value="1"/>
</dbReference>
<dbReference type="AlphaFoldDB" id="A0A9W7F810"/>
<evidence type="ECO:0000313" key="6">
    <source>
        <dbReference type="EMBL" id="GMI06714.1"/>
    </source>
</evidence>